<comment type="caution">
    <text evidence="2">The sequence shown here is derived from an EMBL/GenBank/DDBJ whole genome shotgun (WGS) entry which is preliminary data.</text>
</comment>
<reference evidence="4" key="1">
    <citation type="journal article" date="2020" name="bioRxiv">
        <title>A rank-normalized archaeal taxonomy based on genome phylogeny resolves widespread incomplete and uneven classifications.</title>
        <authorList>
            <person name="Rinke C."/>
            <person name="Chuvochina M."/>
            <person name="Mussig A.J."/>
            <person name="Chaumeil P.-A."/>
            <person name="Waite D.W."/>
            <person name="Whitman W.B."/>
            <person name="Parks D.H."/>
            <person name="Hugenholtz P."/>
        </authorList>
    </citation>
    <scope>NUCLEOTIDE SEQUENCE [LARGE SCALE GENOMIC DNA]</scope>
</reference>
<reference evidence="3" key="3">
    <citation type="submission" date="2021-05" db="EMBL/GenBank/DDBJ databases">
        <title>Protein family content uncovers lineage relationships and bacterial pathway maintenance mechanisms in DPANN archaea.</title>
        <authorList>
            <person name="Castelle C.J."/>
            <person name="Meheust R."/>
            <person name="Jaffe A.L."/>
            <person name="Seitz K."/>
            <person name="Gong X."/>
            <person name="Baker B.J."/>
            <person name="Banfield J.F."/>
        </authorList>
    </citation>
    <scope>NUCLEOTIDE SEQUENCE</scope>
    <source>
        <strain evidence="3">RIFCSPLOWO2_01_FULL_58_19</strain>
    </source>
</reference>
<evidence type="ECO:0000313" key="4">
    <source>
        <dbReference type="Proteomes" id="UP000564964"/>
    </source>
</evidence>
<dbReference type="EMBL" id="DUGH01000121">
    <property type="protein sequence ID" value="HIH16736.1"/>
    <property type="molecule type" value="Genomic_DNA"/>
</dbReference>
<sequence length="255" mass="28645">MAAIGSSNGRFALVLSEKEFNELGFEPNHEFEVVKAKPGLWVVVDKGVKPVDALDRETAELEKKIGGLLRGKGLSERVEGKFEKYLNNKELAHFQKMLKEKKIILFKLNESYKHGVYKLPEEIEARKSPSAPQAPADPAAEKKPEDYSLETDGFAVLRNEGEARKASEGLRDQIRAGTIKGLKSFEGDYFLVRVEALAKHRKRLLDYLATKKLTGIENAAKDLNMSKTLIRVVAEFLKEDGEIAEKRKGLYQLIT</sequence>
<gene>
    <name evidence="2" type="ORF">HA252_04995</name>
    <name evidence="3" type="ORF">J4203_03430</name>
</gene>
<dbReference type="EMBL" id="JAGVWE010000003">
    <property type="protein sequence ID" value="MBS3062899.1"/>
    <property type="molecule type" value="Genomic_DNA"/>
</dbReference>
<evidence type="ECO:0000313" key="2">
    <source>
        <dbReference type="EMBL" id="HIH16736.1"/>
    </source>
</evidence>
<dbReference type="Proteomes" id="UP000678237">
    <property type="component" value="Unassembled WGS sequence"/>
</dbReference>
<proteinExistence type="predicted"/>
<name>A0A7J4JNC5_9ARCH</name>
<feature type="region of interest" description="Disordered" evidence="1">
    <location>
        <begin position="124"/>
        <end position="147"/>
    </location>
</feature>
<evidence type="ECO:0000256" key="1">
    <source>
        <dbReference type="SAM" id="MobiDB-lite"/>
    </source>
</evidence>
<feature type="compositionally biased region" description="Low complexity" evidence="1">
    <location>
        <begin position="128"/>
        <end position="138"/>
    </location>
</feature>
<reference evidence="3" key="2">
    <citation type="submission" date="2021-03" db="EMBL/GenBank/DDBJ databases">
        <authorList>
            <person name="Jaffe A."/>
        </authorList>
    </citation>
    <scope>NUCLEOTIDE SEQUENCE</scope>
    <source>
        <strain evidence="3">RIFCSPLOWO2_01_FULL_58_19</strain>
    </source>
</reference>
<evidence type="ECO:0000313" key="3">
    <source>
        <dbReference type="EMBL" id="MBS3062899.1"/>
    </source>
</evidence>
<dbReference type="Proteomes" id="UP000564964">
    <property type="component" value="Unassembled WGS sequence"/>
</dbReference>
<dbReference type="AlphaFoldDB" id="A0A7J4JNC5"/>
<accession>A0A7J4JNC5</accession>
<protein>
    <submittedName>
        <fullName evidence="2">Uncharacterized protein</fullName>
    </submittedName>
</protein>
<organism evidence="2 4">
    <name type="scientific">Candidatus Iainarchaeum sp</name>
    <dbReference type="NCBI Taxonomy" id="3101447"/>
    <lineage>
        <taxon>Archaea</taxon>
        <taxon>Candidatus Iainarchaeota</taxon>
        <taxon>Candidatus Iainarchaeia</taxon>
        <taxon>Candidatus Iainarchaeales</taxon>
        <taxon>Candidatus Iainarchaeaceae</taxon>
        <taxon>Candidatus Iainarchaeum</taxon>
    </lineage>
</organism>